<dbReference type="GO" id="GO:0015297">
    <property type="term" value="F:antiporter activity"/>
    <property type="evidence" value="ECO:0007669"/>
    <property type="project" value="InterPro"/>
</dbReference>
<feature type="transmembrane region" description="Helical" evidence="6">
    <location>
        <begin position="129"/>
        <end position="153"/>
    </location>
</feature>
<dbReference type="PANTHER" id="PTHR42893">
    <property type="entry name" value="PROTEIN DETOXIFICATION 44, CHLOROPLASTIC-RELATED"/>
    <property type="match status" value="1"/>
</dbReference>
<dbReference type="AlphaFoldDB" id="A0A4R6UAJ5"/>
<feature type="transmembrane region" description="Helical" evidence="6">
    <location>
        <begin position="353"/>
        <end position="374"/>
    </location>
</feature>
<feature type="transmembrane region" description="Helical" evidence="6">
    <location>
        <begin position="386"/>
        <end position="402"/>
    </location>
</feature>
<evidence type="ECO:0000256" key="6">
    <source>
        <dbReference type="SAM" id="Phobius"/>
    </source>
</evidence>
<feature type="transmembrane region" description="Helical" evidence="6">
    <location>
        <begin position="241"/>
        <end position="260"/>
    </location>
</feature>
<dbReference type="GO" id="GO:0005886">
    <property type="term" value="C:plasma membrane"/>
    <property type="evidence" value="ECO:0007669"/>
    <property type="project" value="TreeGrafter"/>
</dbReference>
<keyword evidence="5 6" id="KW-0472">Membrane</keyword>
<evidence type="ECO:0000256" key="4">
    <source>
        <dbReference type="ARBA" id="ARBA00022989"/>
    </source>
</evidence>
<feature type="transmembrane region" description="Helical" evidence="6">
    <location>
        <begin position="317"/>
        <end position="341"/>
    </location>
</feature>
<name>A0A4R6UAJ5_9GAMM</name>
<keyword evidence="4 6" id="KW-1133">Transmembrane helix</keyword>
<keyword evidence="3 6" id="KW-0812">Transmembrane</keyword>
<sequence>MNAVTPGLNRRIWMLAWPLLLSNLTAPLLSLVNTAVVGHLDSPRYLAAVAMGGNYFMFLYFSFNFLRMGTTGFVAQARGGTQSTLIVICRALLLALVLGSLLIAVNPWLRDLGLLLLGGSEEVQTLAAQYINIRILGAPAALANFALIGFAIGVQQTRVPFKMTLLMHSCNAVLSYSLVHIWNFDVRGVAAASATADYLGLVAALYWLRGEFSPQARREALELGLLRLKPMLQLVAVNRDLFIRSLALLSVFFFFTAQGARFGDTTLAANAVLIAFLLILSNLLDGFANAAEALVGEAVGAKDTPALHSSVKATGLWSIYIALGAFVGFLLLGAPLINLLTDLASVRHEARHYLPWMLALPFTASLGFWLDGVFVGATRAHEMRNTMLVAVAMFFLVWWLSLPLGNHGLWLAMNAMMLTRGLLMALVWRHHSRATQPGY</sequence>
<dbReference type="NCBIfam" id="TIGR00797">
    <property type="entry name" value="matE"/>
    <property type="match status" value="1"/>
</dbReference>
<keyword evidence="8" id="KW-1185">Reference proteome</keyword>
<organism evidence="7 8">
    <name type="scientific">Thiopseudomonas denitrificans</name>
    <dbReference type="NCBI Taxonomy" id="1501432"/>
    <lineage>
        <taxon>Bacteria</taxon>
        <taxon>Pseudomonadati</taxon>
        <taxon>Pseudomonadota</taxon>
        <taxon>Gammaproteobacteria</taxon>
        <taxon>Pseudomonadales</taxon>
        <taxon>Pseudomonadaceae</taxon>
        <taxon>Thiopseudomonas</taxon>
    </lineage>
</organism>
<dbReference type="InterPro" id="IPR044644">
    <property type="entry name" value="DinF-like"/>
</dbReference>
<feature type="transmembrane region" description="Helical" evidence="6">
    <location>
        <begin position="87"/>
        <end position="109"/>
    </location>
</feature>
<evidence type="ECO:0000256" key="1">
    <source>
        <dbReference type="ARBA" id="ARBA00004141"/>
    </source>
</evidence>
<dbReference type="RefSeq" id="WP_101496796.1">
    <property type="nucleotide sequence ID" value="NZ_LNJZ01000007.1"/>
</dbReference>
<evidence type="ECO:0000313" key="8">
    <source>
        <dbReference type="Proteomes" id="UP000294575"/>
    </source>
</evidence>
<feature type="transmembrane region" description="Helical" evidence="6">
    <location>
        <begin position="12"/>
        <end position="33"/>
    </location>
</feature>
<protein>
    <submittedName>
        <fullName evidence="7">MATE family multidrug resistance protein</fullName>
    </submittedName>
</protein>
<dbReference type="InterPro" id="IPR002528">
    <property type="entry name" value="MATE_fam"/>
</dbReference>
<dbReference type="Proteomes" id="UP000294575">
    <property type="component" value="Unassembled WGS sequence"/>
</dbReference>
<comment type="caution">
    <text evidence="7">The sequence shown here is derived from an EMBL/GenBank/DDBJ whole genome shotgun (WGS) entry which is preliminary data.</text>
</comment>
<feature type="transmembrane region" description="Helical" evidence="6">
    <location>
        <begin position="188"/>
        <end position="208"/>
    </location>
</feature>
<evidence type="ECO:0000256" key="5">
    <source>
        <dbReference type="ARBA" id="ARBA00023136"/>
    </source>
</evidence>
<accession>A0A4R6UAJ5</accession>
<feature type="transmembrane region" description="Helical" evidence="6">
    <location>
        <begin position="165"/>
        <end position="182"/>
    </location>
</feature>
<gene>
    <name evidence="7" type="ORF">DFQ45_101228</name>
</gene>
<feature type="transmembrane region" description="Helical" evidence="6">
    <location>
        <begin position="45"/>
        <end position="66"/>
    </location>
</feature>
<comment type="subcellular location">
    <subcellularLocation>
        <location evidence="1">Membrane</location>
        <topology evidence="1">Multi-pass membrane protein</topology>
    </subcellularLocation>
</comment>
<dbReference type="OrthoDB" id="9789527at2"/>
<dbReference type="EMBL" id="SNYK01000001">
    <property type="protein sequence ID" value="TDQ40094.1"/>
    <property type="molecule type" value="Genomic_DNA"/>
</dbReference>
<reference evidence="7 8" key="1">
    <citation type="submission" date="2019-03" db="EMBL/GenBank/DDBJ databases">
        <title>Genomic Encyclopedia of Type Strains, Phase IV (KMG-IV): sequencing the most valuable type-strain genomes for metagenomic binning, comparative biology and taxonomic classification.</title>
        <authorList>
            <person name="Goeker M."/>
        </authorList>
    </citation>
    <scope>NUCLEOTIDE SEQUENCE [LARGE SCALE GENOMIC DNA]</scope>
    <source>
        <strain evidence="7 8">DSM 28679</strain>
    </source>
</reference>
<evidence type="ECO:0000256" key="3">
    <source>
        <dbReference type="ARBA" id="ARBA00022692"/>
    </source>
</evidence>
<dbReference type="CDD" id="cd13136">
    <property type="entry name" value="MATE_DinF_like"/>
    <property type="match status" value="1"/>
</dbReference>
<dbReference type="GO" id="GO:0042910">
    <property type="term" value="F:xenobiotic transmembrane transporter activity"/>
    <property type="evidence" value="ECO:0007669"/>
    <property type="project" value="InterPro"/>
</dbReference>
<feature type="transmembrane region" description="Helical" evidence="6">
    <location>
        <begin position="266"/>
        <end position="284"/>
    </location>
</feature>
<proteinExistence type="inferred from homology"/>
<evidence type="ECO:0000313" key="7">
    <source>
        <dbReference type="EMBL" id="TDQ40094.1"/>
    </source>
</evidence>
<comment type="similarity">
    <text evidence="2">Belongs to the multi antimicrobial extrusion (MATE) (TC 2.A.66.1) family.</text>
</comment>
<dbReference type="Pfam" id="PF01554">
    <property type="entry name" value="MatE"/>
    <property type="match status" value="2"/>
</dbReference>
<dbReference type="PANTHER" id="PTHR42893:SF46">
    <property type="entry name" value="PROTEIN DETOXIFICATION 44, CHLOROPLASTIC"/>
    <property type="match status" value="1"/>
</dbReference>
<evidence type="ECO:0000256" key="2">
    <source>
        <dbReference type="ARBA" id="ARBA00010199"/>
    </source>
</evidence>